<dbReference type="Pfam" id="PF13540">
    <property type="entry name" value="RCC1_2"/>
    <property type="match status" value="1"/>
</dbReference>
<feature type="signal peptide" evidence="3">
    <location>
        <begin position="1"/>
        <end position="44"/>
    </location>
</feature>
<dbReference type="InterPro" id="IPR058923">
    <property type="entry name" value="RCC1-like_dom"/>
</dbReference>
<feature type="domain" description="RCC1-like" evidence="4">
    <location>
        <begin position="49"/>
        <end position="335"/>
    </location>
</feature>
<dbReference type="EMBL" id="RHLK01000001">
    <property type="protein sequence ID" value="MVO98168.1"/>
    <property type="molecule type" value="Genomic_DNA"/>
</dbReference>
<dbReference type="PROSITE" id="PS00626">
    <property type="entry name" value="RCC1_2"/>
    <property type="match status" value="2"/>
</dbReference>
<dbReference type="GO" id="GO:0005737">
    <property type="term" value="C:cytoplasm"/>
    <property type="evidence" value="ECO:0007669"/>
    <property type="project" value="TreeGrafter"/>
</dbReference>
<keyword evidence="1" id="KW-0344">Guanine-nucleotide releasing factor</keyword>
<evidence type="ECO:0000256" key="2">
    <source>
        <dbReference type="ARBA" id="ARBA00022737"/>
    </source>
</evidence>
<evidence type="ECO:0000259" key="4">
    <source>
        <dbReference type="Pfam" id="PF25390"/>
    </source>
</evidence>
<protein>
    <recommendedName>
        <fullName evidence="4">RCC1-like domain-containing protein</fullName>
    </recommendedName>
</protein>
<dbReference type="Gene3D" id="2.60.120.380">
    <property type="match status" value="1"/>
</dbReference>
<dbReference type="PROSITE" id="PS50012">
    <property type="entry name" value="RCC1_3"/>
    <property type="match status" value="4"/>
</dbReference>
<dbReference type="SUPFAM" id="SSF50985">
    <property type="entry name" value="RCC1/BLIP-II"/>
    <property type="match status" value="2"/>
</dbReference>
<dbReference type="InterPro" id="IPR051553">
    <property type="entry name" value="Ran_GTPase-activating"/>
</dbReference>
<sequence length="515" mass="54118">MMSPSTSRSVNYGEASWAMKFRTLMGVTVLALLTSSFSSSLASAATVTPDVAPGSSFSLALKADGTVWAWGINTSGQLGDGTTTKRPLPQQVPGLDNVVKISAGGSHSLALKSDGTVWAWGDNGSGKLGDGTTVDRKTPVQVKNLSNVTDIGTGEINLSFAIKSDGTLWTWGSISNASGLGNASGHNSLPVRVPVVTNAEKISTGYGHTAAISHDGNLWVWGTNYEGEVGDGSSGATNKRPNPTPINFSNALMIEPGGSLGLKKDGTLWHWGNGCDTKGEGTGCNPTKIPSQVSSLSNVKTVSEHGIRVLAVKEDGTIWTWGYNQTGLLGTGYTDVRYDRDYKARQVVLSDHYTPLTGIISGKVSRTHMLAIKNDGSVWSWGYNSNGQLGDGTISSGADITREHAGQVVGLSLFDEQQIAKGDVKSVNLTPGTMQKYVYVPQTSGPVTISTGFLQSPSDTILNIYDANNTLLGTNDDYNNTTYSSMTLNLTAGQKYVIEAGGLQGSAANFTLSVQ</sequence>
<dbReference type="PANTHER" id="PTHR45982:SF1">
    <property type="entry name" value="REGULATOR OF CHROMOSOME CONDENSATION"/>
    <property type="match status" value="1"/>
</dbReference>
<dbReference type="Proteomes" id="UP000490800">
    <property type="component" value="Unassembled WGS sequence"/>
</dbReference>
<evidence type="ECO:0000256" key="3">
    <source>
        <dbReference type="SAM" id="SignalP"/>
    </source>
</evidence>
<organism evidence="5 6">
    <name type="scientific">Paenibacillus lutrae</name>
    <dbReference type="NCBI Taxonomy" id="2078573"/>
    <lineage>
        <taxon>Bacteria</taxon>
        <taxon>Bacillati</taxon>
        <taxon>Bacillota</taxon>
        <taxon>Bacilli</taxon>
        <taxon>Bacillales</taxon>
        <taxon>Paenibacillaceae</taxon>
        <taxon>Paenibacillus</taxon>
    </lineage>
</organism>
<name>A0A7X3FED0_9BACL</name>
<dbReference type="InterPro" id="IPR000408">
    <property type="entry name" value="Reg_chr_condens"/>
</dbReference>
<feature type="chain" id="PRO_5031183297" description="RCC1-like domain-containing protein" evidence="3">
    <location>
        <begin position="45"/>
        <end position="515"/>
    </location>
</feature>
<reference evidence="5 6" key="1">
    <citation type="journal article" date="2019" name="Microorganisms">
        <title>Paenibacillus lutrae sp. nov., A Chitinolytic Species Isolated from A River Otter in Castril Natural Park, Granada, Spain.</title>
        <authorList>
            <person name="Rodriguez M."/>
            <person name="Reina J.C."/>
            <person name="Bejar V."/>
            <person name="Llamas I."/>
        </authorList>
    </citation>
    <scope>NUCLEOTIDE SEQUENCE [LARGE SCALE GENOMIC DNA]</scope>
    <source>
        <strain evidence="5 6">N10</strain>
    </source>
</reference>
<dbReference type="PRINTS" id="PR00633">
    <property type="entry name" value="RCCNDNSATION"/>
</dbReference>
<comment type="caution">
    <text evidence="5">The sequence shown here is derived from an EMBL/GenBank/DDBJ whole genome shotgun (WGS) entry which is preliminary data.</text>
</comment>
<dbReference type="InterPro" id="IPR009091">
    <property type="entry name" value="RCC1/BLIP-II"/>
</dbReference>
<dbReference type="Gene3D" id="2.130.10.30">
    <property type="entry name" value="Regulator of chromosome condensation 1/beta-lactamase-inhibitor protein II"/>
    <property type="match status" value="2"/>
</dbReference>
<keyword evidence="3" id="KW-0732">Signal</keyword>
<dbReference type="Pfam" id="PF25390">
    <property type="entry name" value="WD40_RLD"/>
    <property type="match status" value="1"/>
</dbReference>
<dbReference type="PANTHER" id="PTHR45982">
    <property type="entry name" value="REGULATOR OF CHROMOSOME CONDENSATION"/>
    <property type="match status" value="1"/>
</dbReference>
<dbReference type="GO" id="GO:0005085">
    <property type="term" value="F:guanyl-nucleotide exchange factor activity"/>
    <property type="evidence" value="ECO:0007669"/>
    <property type="project" value="TreeGrafter"/>
</dbReference>
<proteinExistence type="predicted"/>
<evidence type="ECO:0000256" key="1">
    <source>
        <dbReference type="ARBA" id="ARBA00022658"/>
    </source>
</evidence>
<dbReference type="AlphaFoldDB" id="A0A7X3FED0"/>
<evidence type="ECO:0000313" key="6">
    <source>
        <dbReference type="Proteomes" id="UP000490800"/>
    </source>
</evidence>
<accession>A0A7X3FED0</accession>
<keyword evidence="6" id="KW-1185">Reference proteome</keyword>
<gene>
    <name evidence="5" type="ORF">EDM21_01190</name>
</gene>
<evidence type="ECO:0000313" key="5">
    <source>
        <dbReference type="EMBL" id="MVO98168.1"/>
    </source>
</evidence>
<keyword evidence="2" id="KW-0677">Repeat</keyword>